<feature type="compositionally biased region" description="Basic residues" evidence="1">
    <location>
        <begin position="67"/>
        <end position="78"/>
    </location>
</feature>
<dbReference type="AlphaFoldDB" id="A0A699HQ64"/>
<comment type="caution">
    <text evidence="2">The sequence shown here is derived from an EMBL/GenBank/DDBJ whole genome shotgun (WGS) entry which is preliminary data.</text>
</comment>
<dbReference type="EMBL" id="BKCJ010182815">
    <property type="protein sequence ID" value="GEY48885.1"/>
    <property type="molecule type" value="Genomic_DNA"/>
</dbReference>
<evidence type="ECO:0000313" key="2">
    <source>
        <dbReference type="EMBL" id="GEY48885.1"/>
    </source>
</evidence>
<proteinExistence type="predicted"/>
<gene>
    <name evidence="2" type="ORF">Tci_420859</name>
</gene>
<feature type="compositionally biased region" description="Basic and acidic residues" evidence="1">
    <location>
        <begin position="98"/>
        <end position="119"/>
    </location>
</feature>
<protein>
    <submittedName>
        <fullName evidence="2">Uncharacterized protein</fullName>
    </submittedName>
</protein>
<feature type="region of interest" description="Disordered" evidence="1">
    <location>
        <begin position="361"/>
        <end position="399"/>
    </location>
</feature>
<sequence length="510" mass="59140">MYNKKNVDFSYRLWEDFIYQVEYKDAKKSNEMYFPCFTKVVINFFMTKDQSIPRKNKYAIASGAKPPKTKASVRKKQSRSNTIMPPLTAKGKRLKTSAKVDKPVKEKQPVKTSKAKDEGTGIIPGVLDVPTYESDDEEIFWKSSEEKDDDEVNVSEHDEDIDDQSDFSTHDDEEKAEESFDPIVRTPSHDEKTDDEDNEEDSHGMNVEGDEMDDEGANKEDDADELYRDVNINLEGQQQGSSVSYRFISNMLNQSPDIGIDSIFNLNTESTPRTEKTVNEQLKVKVLTRSSNSSKTSHVVAANIFKLELKKILIEKMESNKSIHISDKQKNVYKDLVDAYRCDKIILDTYGDTVTLKRCQDNKDKDEEPSDGSNRGSNRRRARIEPQSTSAPKEKDLQDNWQGRKRQQFYGFTVNMESAQDIYYKRRIIAVIELQIVEWHNYKHLDWITIRRDDDKLYKFKEGDFKRLRIQDIKDMVLLLVQGKLNNLTIDECLAFNVSLRIFTRSIIIQ</sequence>
<organism evidence="2">
    <name type="scientific">Tanacetum cinerariifolium</name>
    <name type="common">Dalmatian daisy</name>
    <name type="synonym">Chrysanthemum cinerariifolium</name>
    <dbReference type="NCBI Taxonomy" id="118510"/>
    <lineage>
        <taxon>Eukaryota</taxon>
        <taxon>Viridiplantae</taxon>
        <taxon>Streptophyta</taxon>
        <taxon>Embryophyta</taxon>
        <taxon>Tracheophyta</taxon>
        <taxon>Spermatophyta</taxon>
        <taxon>Magnoliopsida</taxon>
        <taxon>eudicotyledons</taxon>
        <taxon>Gunneridae</taxon>
        <taxon>Pentapetalae</taxon>
        <taxon>asterids</taxon>
        <taxon>campanulids</taxon>
        <taxon>Asterales</taxon>
        <taxon>Asteraceae</taxon>
        <taxon>Asteroideae</taxon>
        <taxon>Anthemideae</taxon>
        <taxon>Anthemidinae</taxon>
        <taxon>Tanacetum</taxon>
    </lineage>
</organism>
<feature type="region of interest" description="Disordered" evidence="1">
    <location>
        <begin position="142"/>
        <end position="218"/>
    </location>
</feature>
<name>A0A699HQ64_TANCI</name>
<accession>A0A699HQ64</accession>
<evidence type="ECO:0000256" key="1">
    <source>
        <dbReference type="SAM" id="MobiDB-lite"/>
    </source>
</evidence>
<feature type="compositionally biased region" description="Acidic residues" evidence="1">
    <location>
        <begin position="146"/>
        <end position="165"/>
    </location>
</feature>
<reference evidence="2" key="1">
    <citation type="journal article" date="2019" name="Sci. Rep.">
        <title>Draft genome of Tanacetum cinerariifolium, the natural source of mosquito coil.</title>
        <authorList>
            <person name="Yamashiro T."/>
            <person name="Shiraishi A."/>
            <person name="Satake H."/>
            <person name="Nakayama K."/>
        </authorList>
    </citation>
    <scope>NUCLEOTIDE SEQUENCE</scope>
</reference>
<feature type="region of interest" description="Disordered" evidence="1">
    <location>
        <begin position="62"/>
        <end position="130"/>
    </location>
</feature>